<gene>
    <name evidence="1" type="ORF">BJB45_11450</name>
</gene>
<dbReference type="AlphaFoldDB" id="W1N8B8"/>
<sequence>MAVDEAGNHQAMLEVDDIRGKVFGPCGAYIDNVAVVDRDVDPAAVGSEGIDKEAFSHMGPRMMKGWTLRGCDSTIGDGDNCYPIKYMDAEHLYIESCRIGASDSPVVFAG</sequence>
<evidence type="ECO:0000313" key="2">
    <source>
        <dbReference type="Proteomes" id="UP000019113"/>
    </source>
</evidence>
<keyword evidence="2" id="KW-1185">Reference proteome</keyword>
<protein>
    <submittedName>
        <fullName evidence="1">Uncharacterized protein</fullName>
    </submittedName>
</protein>
<reference evidence="1 2" key="1">
    <citation type="submission" date="2013-08" db="EMBL/GenBank/DDBJ databases">
        <title>draft genome of Halomonas huanghegensis, strain BJGMM-B45T.</title>
        <authorList>
            <person name="Miao C."/>
            <person name="Wan Y."/>
            <person name="Jin W."/>
        </authorList>
    </citation>
    <scope>NUCLEOTIDE SEQUENCE [LARGE SCALE GENOMIC DNA]</scope>
    <source>
        <strain evidence="1 2">BJGMM-B45</strain>
    </source>
</reference>
<comment type="caution">
    <text evidence="1">The sequence shown here is derived from an EMBL/GenBank/DDBJ whole genome shotgun (WGS) entry which is preliminary data.</text>
</comment>
<dbReference type="Proteomes" id="UP000019113">
    <property type="component" value="Unassembled WGS sequence"/>
</dbReference>
<dbReference type="EMBL" id="AVBC01000020">
    <property type="protein sequence ID" value="ERL51773.1"/>
    <property type="molecule type" value="Genomic_DNA"/>
</dbReference>
<evidence type="ECO:0000313" key="1">
    <source>
        <dbReference type="EMBL" id="ERL51773.1"/>
    </source>
</evidence>
<proteinExistence type="predicted"/>
<name>W1N8B8_9GAMM</name>
<organism evidence="1 2">
    <name type="scientific">Halomonas huangheensis</name>
    <dbReference type="NCBI Taxonomy" id="1178482"/>
    <lineage>
        <taxon>Bacteria</taxon>
        <taxon>Pseudomonadati</taxon>
        <taxon>Pseudomonadota</taxon>
        <taxon>Gammaproteobacteria</taxon>
        <taxon>Oceanospirillales</taxon>
        <taxon>Halomonadaceae</taxon>
        <taxon>Halomonas</taxon>
    </lineage>
</organism>
<accession>W1N8B8</accession>